<reference evidence="1 2" key="1">
    <citation type="submission" date="2017-09" db="EMBL/GenBank/DDBJ databases">
        <title>Large-scale bioinformatics analysis of Bacillus genomes uncovers conserved roles of natural products in bacterial physiology.</title>
        <authorList>
            <consortium name="Agbiome Team Llc"/>
            <person name="Bleich R.M."/>
            <person name="Grubbs K.J."/>
            <person name="Santa Maria K.C."/>
            <person name="Allen S.E."/>
            <person name="Farag S."/>
            <person name="Shank E.A."/>
            <person name="Bowers A."/>
        </authorList>
    </citation>
    <scope>NUCLEOTIDE SEQUENCE [LARGE SCALE GENOMIC DNA]</scope>
    <source>
        <strain evidence="1 2">AFS092012</strain>
    </source>
</reference>
<dbReference type="Proteomes" id="UP000221020">
    <property type="component" value="Unassembled WGS sequence"/>
</dbReference>
<evidence type="ECO:0000313" key="2">
    <source>
        <dbReference type="Proteomes" id="UP000221020"/>
    </source>
</evidence>
<proteinExistence type="predicted"/>
<dbReference type="Gene3D" id="2.60.120.260">
    <property type="entry name" value="Galactose-binding domain-like"/>
    <property type="match status" value="1"/>
</dbReference>
<protein>
    <submittedName>
        <fullName evidence="1">AraC family transcriptional regulator</fullName>
    </submittedName>
</protein>
<dbReference type="EMBL" id="NVOR01000010">
    <property type="protein sequence ID" value="PED83973.1"/>
    <property type="molecule type" value="Genomic_DNA"/>
</dbReference>
<comment type="caution">
    <text evidence="1">The sequence shown here is derived from an EMBL/GenBank/DDBJ whole genome shotgun (WGS) entry which is preliminary data.</text>
</comment>
<dbReference type="AlphaFoldDB" id="A0AA91VG44"/>
<organism evidence="1 2">
    <name type="scientific">Bacillus pseudomycoides</name>
    <dbReference type="NCBI Taxonomy" id="64104"/>
    <lineage>
        <taxon>Bacteria</taxon>
        <taxon>Bacillati</taxon>
        <taxon>Bacillota</taxon>
        <taxon>Bacilli</taxon>
        <taxon>Bacillales</taxon>
        <taxon>Bacillaceae</taxon>
        <taxon>Bacillus</taxon>
        <taxon>Bacillus cereus group</taxon>
    </lineage>
</organism>
<name>A0AA91VG44_9BACI</name>
<evidence type="ECO:0000313" key="1">
    <source>
        <dbReference type="EMBL" id="PED83973.1"/>
    </source>
</evidence>
<gene>
    <name evidence="1" type="ORF">CON65_03590</name>
</gene>
<accession>A0AA91VG44</accession>
<dbReference type="RefSeq" id="WP_097895840.1">
    <property type="nucleotide sequence ID" value="NZ_NVOR01000010.1"/>
</dbReference>
<sequence>MKTSKVTEWILGGRNPGNYILYNDINVKYTNEVSKNLYSLENHEGYGTSYCFLDKHLYVGERVKFSGMIMTKSVKEYAGLWIRAEQQGKDLWEVYHIHSNSLSLENSWKEYFVILDVPKNIETLSVGVSLKGTGHIWFSSMSVEIVDKKNN</sequence>